<evidence type="ECO:0000256" key="1">
    <source>
        <dbReference type="SAM" id="MobiDB-lite"/>
    </source>
</evidence>
<feature type="compositionally biased region" description="Acidic residues" evidence="1">
    <location>
        <begin position="84"/>
        <end position="102"/>
    </location>
</feature>
<evidence type="ECO:0000313" key="2">
    <source>
        <dbReference type="EMBL" id="MFC5830939.1"/>
    </source>
</evidence>
<accession>A0ABW1D0Z8</accession>
<organism evidence="2 3">
    <name type="scientific">Nonomuraea insulae</name>
    <dbReference type="NCBI Taxonomy" id="1616787"/>
    <lineage>
        <taxon>Bacteria</taxon>
        <taxon>Bacillati</taxon>
        <taxon>Actinomycetota</taxon>
        <taxon>Actinomycetes</taxon>
        <taxon>Streptosporangiales</taxon>
        <taxon>Streptosporangiaceae</taxon>
        <taxon>Nonomuraea</taxon>
    </lineage>
</organism>
<reference evidence="3" key="1">
    <citation type="journal article" date="2019" name="Int. J. Syst. Evol. Microbiol.">
        <title>The Global Catalogue of Microorganisms (GCM) 10K type strain sequencing project: providing services to taxonomists for standard genome sequencing and annotation.</title>
        <authorList>
            <consortium name="The Broad Institute Genomics Platform"/>
            <consortium name="The Broad Institute Genome Sequencing Center for Infectious Disease"/>
            <person name="Wu L."/>
            <person name="Ma J."/>
        </authorList>
    </citation>
    <scope>NUCLEOTIDE SEQUENCE [LARGE SCALE GENOMIC DNA]</scope>
    <source>
        <strain evidence="3">CCUG 53903</strain>
    </source>
</reference>
<dbReference type="EMBL" id="JBHSPA010000059">
    <property type="protein sequence ID" value="MFC5830939.1"/>
    <property type="molecule type" value="Genomic_DNA"/>
</dbReference>
<protein>
    <recommendedName>
        <fullName evidence="4">Tetratricopeptide repeat protein</fullName>
    </recommendedName>
</protein>
<gene>
    <name evidence="2" type="ORF">ACFPZ3_44410</name>
</gene>
<dbReference type="Proteomes" id="UP001596058">
    <property type="component" value="Unassembled WGS sequence"/>
</dbReference>
<dbReference type="RefSeq" id="WP_379520421.1">
    <property type="nucleotide sequence ID" value="NZ_JBHSPA010000059.1"/>
</dbReference>
<evidence type="ECO:0000313" key="3">
    <source>
        <dbReference type="Proteomes" id="UP001596058"/>
    </source>
</evidence>
<evidence type="ECO:0008006" key="4">
    <source>
        <dbReference type="Google" id="ProtNLM"/>
    </source>
</evidence>
<name>A0ABW1D0Z8_9ACTN</name>
<proteinExistence type="predicted"/>
<sequence>MTLVQHHLENVRGAAQGGDCDAAREYGRLLSLLPGEMEEPDDEWPCVRWLRVALEARPEDHEAAVLLAARLSHDADALVHAFGLDDEDEDFDEEGEADDEESDRARRDCERMRKEARRLYEQVLRADPAHPAASSGLAAFEGTPFSVSPYSHYLVKGEYWSGTVGCRETLVVSDAEELRWACDDWFADVAGLGAYHLSVYASGERLSHASLEPLVPTADGFLDWSMITIPPLPAEPLPHGHPALLENGHISHYGWYSLDLG</sequence>
<feature type="region of interest" description="Disordered" evidence="1">
    <location>
        <begin position="84"/>
        <end position="107"/>
    </location>
</feature>
<comment type="caution">
    <text evidence="2">The sequence shown here is derived from an EMBL/GenBank/DDBJ whole genome shotgun (WGS) entry which is preliminary data.</text>
</comment>
<keyword evidence="3" id="KW-1185">Reference proteome</keyword>